<keyword evidence="7" id="KW-0546">Nucleotide metabolism</keyword>
<dbReference type="GO" id="GO:0006154">
    <property type="term" value="P:adenosine catabolic process"/>
    <property type="evidence" value="ECO:0007669"/>
    <property type="project" value="TreeGrafter"/>
</dbReference>
<organism evidence="9 10">
    <name type="scientific">Cellulomonas gilvus (strain ATCC 13127 / NRRL B-14078)</name>
    <name type="common">Cellvibrio gilvus</name>
    <dbReference type="NCBI Taxonomy" id="593907"/>
    <lineage>
        <taxon>Bacteria</taxon>
        <taxon>Bacillati</taxon>
        <taxon>Actinomycetota</taxon>
        <taxon>Actinomycetes</taxon>
        <taxon>Micrococcales</taxon>
        <taxon>Cellulomonadaceae</taxon>
        <taxon>Cellulomonas</taxon>
    </lineage>
</organism>
<dbReference type="RefSeq" id="WP_013884529.1">
    <property type="nucleotide sequence ID" value="NC_015671.1"/>
</dbReference>
<dbReference type="EMBL" id="CP002665">
    <property type="protein sequence ID" value="AEI13011.1"/>
    <property type="molecule type" value="Genomic_DNA"/>
</dbReference>
<dbReference type="GO" id="GO:0004000">
    <property type="term" value="F:adenosine deaminase activity"/>
    <property type="evidence" value="ECO:0007669"/>
    <property type="project" value="UniProtKB-ARBA"/>
</dbReference>
<dbReference type="GO" id="GO:0009117">
    <property type="term" value="P:nucleotide metabolic process"/>
    <property type="evidence" value="ECO:0007669"/>
    <property type="project" value="UniProtKB-KW"/>
</dbReference>
<evidence type="ECO:0000313" key="10">
    <source>
        <dbReference type="Proteomes" id="UP000000485"/>
    </source>
</evidence>
<dbReference type="Pfam" id="PF00962">
    <property type="entry name" value="A_deaminase"/>
    <property type="match status" value="1"/>
</dbReference>
<evidence type="ECO:0000256" key="2">
    <source>
        <dbReference type="ARBA" id="ARBA00006676"/>
    </source>
</evidence>
<dbReference type="InterPro" id="IPR006330">
    <property type="entry name" value="Ado/ade_deaminase"/>
</dbReference>
<keyword evidence="5 9" id="KW-0378">Hydrolase</keyword>
<dbReference type="HOGENOM" id="CLU_039228_0_0_11"/>
<evidence type="ECO:0000256" key="7">
    <source>
        <dbReference type="ARBA" id="ARBA00023080"/>
    </source>
</evidence>
<keyword evidence="4" id="KW-0479">Metal-binding</keyword>
<dbReference type="GO" id="GO:0005829">
    <property type="term" value="C:cytosol"/>
    <property type="evidence" value="ECO:0007669"/>
    <property type="project" value="TreeGrafter"/>
</dbReference>
<evidence type="ECO:0000256" key="5">
    <source>
        <dbReference type="ARBA" id="ARBA00022801"/>
    </source>
</evidence>
<dbReference type="FunFam" id="3.20.20.140:FF:000020">
    <property type="entry name" value="Adenosine deaminase"/>
    <property type="match status" value="1"/>
</dbReference>
<dbReference type="InterPro" id="IPR032466">
    <property type="entry name" value="Metal_Hydrolase"/>
</dbReference>
<dbReference type="KEGG" id="cga:Celgi_2512"/>
<dbReference type="Gene3D" id="3.20.20.140">
    <property type="entry name" value="Metal-dependent hydrolases"/>
    <property type="match status" value="1"/>
</dbReference>
<dbReference type="EC" id="3.5.4.4" evidence="3"/>
<dbReference type="SUPFAM" id="SSF51556">
    <property type="entry name" value="Metallo-dependent hydrolases"/>
    <property type="match status" value="1"/>
</dbReference>
<accession>F8A2L8</accession>
<dbReference type="GO" id="GO:0046103">
    <property type="term" value="P:inosine biosynthetic process"/>
    <property type="evidence" value="ECO:0007669"/>
    <property type="project" value="TreeGrafter"/>
</dbReference>
<dbReference type="PANTHER" id="PTHR11409">
    <property type="entry name" value="ADENOSINE DEAMINASE"/>
    <property type="match status" value="1"/>
</dbReference>
<evidence type="ECO:0000313" key="9">
    <source>
        <dbReference type="EMBL" id="AEI13011.1"/>
    </source>
</evidence>
<keyword evidence="6" id="KW-0862">Zinc</keyword>
<feature type="domain" description="Adenosine deaminase" evidence="8">
    <location>
        <begin position="24"/>
        <end position="360"/>
    </location>
</feature>
<evidence type="ECO:0000256" key="3">
    <source>
        <dbReference type="ARBA" id="ARBA00012784"/>
    </source>
</evidence>
<keyword evidence="10" id="KW-1185">Reference proteome</keyword>
<dbReference type="InterPro" id="IPR001365">
    <property type="entry name" value="A_deaminase_dom"/>
</dbReference>
<protein>
    <recommendedName>
        <fullName evidence="3">adenosine deaminase</fullName>
        <ecNumber evidence="3">3.5.4.4</ecNumber>
    </recommendedName>
</protein>
<evidence type="ECO:0000256" key="4">
    <source>
        <dbReference type="ARBA" id="ARBA00022723"/>
    </source>
</evidence>
<comment type="cofactor">
    <cofactor evidence="1">
        <name>Zn(2+)</name>
        <dbReference type="ChEBI" id="CHEBI:29105"/>
    </cofactor>
</comment>
<evidence type="ECO:0000259" key="8">
    <source>
        <dbReference type="Pfam" id="PF00962"/>
    </source>
</evidence>
<reference evidence="10" key="1">
    <citation type="submission" date="2011-04" db="EMBL/GenBank/DDBJ databases">
        <title>Complete sequence of Cellvibrio gilvus ATCC 13127.</title>
        <authorList>
            <person name="Lucas S."/>
            <person name="Han J."/>
            <person name="Lapidus A."/>
            <person name="Cheng J.-F."/>
            <person name="Goodwin L."/>
            <person name="Pitluck S."/>
            <person name="Peters L."/>
            <person name="Munk A."/>
            <person name="Detter J.C."/>
            <person name="Han C."/>
            <person name="Tapia R."/>
            <person name="Land M."/>
            <person name="Hauser L."/>
            <person name="Kyrpides N."/>
            <person name="Ivanova N."/>
            <person name="Ovchinnikova G."/>
            <person name="Pagani I."/>
            <person name="Mead D."/>
            <person name="Brumm P."/>
            <person name="Woyke T."/>
        </authorList>
    </citation>
    <scope>NUCLEOTIDE SEQUENCE [LARGE SCALE GENOMIC DNA]</scope>
    <source>
        <strain evidence="10">ATCC 13127 / NRRL B-14078</strain>
    </source>
</reference>
<evidence type="ECO:0000256" key="6">
    <source>
        <dbReference type="ARBA" id="ARBA00022833"/>
    </source>
</evidence>
<evidence type="ECO:0000256" key="1">
    <source>
        <dbReference type="ARBA" id="ARBA00001947"/>
    </source>
</evidence>
<dbReference type="AlphaFoldDB" id="F8A2L8"/>
<dbReference type="NCBIfam" id="NF006847">
    <property type="entry name" value="PRK09358.1-2"/>
    <property type="match status" value="1"/>
</dbReference>
<dbReference type="PANTHER" id="PTHR11409:SF43">
    <property type="entry name" value="ADENOSINE DEAMINASE"/>
    <property type="match status" value="1"/>
</dbReference>
<dbReference type="Proteomes" id="UP000000485">
    <property type="component" value="Chromosome"/>
</dbReference>
<dbReference type="eggNOG" id="COG1816">
    <property type="taxonomic scope" value="Bacteria"/>
</dbReference>
<dbReference type="GO" id="GO:0046872">
    <property type="term" value="F:metal ion binding"/>
    <property type="evidence" value="ECO:0007669"/>
    <property type="project" value="UniProtKB-KW"/>
</dbReference>
<gene>
    <name evidence="9" type="ordered locus">Celgi_2512</name>
</gene>
<dbReference type="STRING" id="593907.Celgi_2512"/>
<proteinExistence type="inferred from homology"/>
<dbReference type="GO" id="GO:0043103">
    <property type="term" value="P:hypoxanthine salvage"/>
    <property type="evidence" value="ECO:0007669"/>
    <property type="project" value="TreeGrafter"/>
</dbReference>
<name>F8A2L8_CELGA</name>
<sequence length="374" mass="39749">MSVTLTPSDDVASDGTAALVASLPKVLLHDHLDGGLRPATIVELAEQVGHELPTTDPDELGRWFVESASAGSLELYLETFAHTVAVLQTADALRRVARECALDLAADGVVYAEVRFAPEQHVEQGLSLQDVVDAVRTGFDEGMAQARADGRPIRVLAILCAMRHLDRWQEVAELAIANRDAGVVAFDLAGPEDGFPPSRLSEVFGTLRRAHFPCTLHAGEAAGLDSIADAVAEGALRLGHGVRLADDVGADDLGDRLGLLAHWVRDRRLALEVCPSSNVQTGGAASIAEHPVTRLLRLGFAVTVNTDNRLQSGTSLGRELTLLVDEAGWTLADLEHVAATAAAHAFVHQDERAALIDTVIRPAYAAARGGRHRA</sequence>
<comment type="similarity">
    <text evidence="2">Belongs to the metallo-dependent hydrolases superfamily. Adenosine and AMP deaminases family.</text>
</comment>
<dbReference type="NCBIfam" id="TIGR01430">
    <property type="entry name" value="aden_deam"/>
    <property type="match status" value="1"/>
</dbReference>